<evidence type="ECO:0000313" key="2">
    <source>
        <dbReference type="EMBL" id="KAD4178254.1"/>
    </source>
</evidence>
<dbReference type="EMBL" id="SZYD01000014">
    <property type="protein sequence ID" value="KAD4178254.1"/>
    <property type="molecule type" value="Genomic_DNA"/>
</dbReference>
<evidence type="ECO:0000313" key="3">
    <source>
        <dbReference type="Proteomes" id="UP000326396"/>
    </source>
</evidence>
<name>A0A5N6MWI6_9ASTR</name>
<dbReference type="Proteomes" id="UP000326396">
    <property type="component" value="Linkage Group LG4"/>
</dbReference>
<proteinExistence type="predicted"/>
<feature type="region of interest" description="Disordered" evidence="1">
    <location>
        <begin position="92"/>
        <end position="117"/>
    </location>
</feature>
<sequence length="117" mass="12996">MTMETNGPATTLVMFKSKKMMFPANCSGACRAPLTEGRVGLQVESGVKTSSLQDDKRVLRSTRIGLKTIDQQSVPLVWIVKVNLWQALRDRQSVPSSPDYGEHSMASTERPKQYVLP</sequence>
<comment type="caution">
    <text evidence="2">The sequence shown here is derived from an EMBL/GenBank/DDBJ whole genome shotgun (WGS) entry which is preliminary data.</text>
</comment>
<reference evidence="2 3" key="1">
    <citation type="submission" date="2019-05" db="EMBL/GenBank/DDBJ databases">
        <title>Mikania micrantha, genome provides insights into the molecular mechanism of rapid growth.</title>
        <authorList>
            <person name="Liu B."/>
        </authorList>
    </citation>
    <scope>NUCLEOTIDE SEQUENCE [LARGE SCALE GENOMIC DNA]</scope>
    <source>
        <strain evidence="2">NLD-2019</strain>
        <tissue evidence="2">Leaf</tissue>
    </source>
</reference>
<keyword evidence="3" id="KW-1185">Reference proteome</keyword>
<accession>A0A5N6MWI6</accession>
<organism evidence="2 3">
    <name type="scientific">Mikania micrantha</name>
    <name type="common">bitter vine</name>
    <dbReference type="NCBI Taxonomy" id="192012"/>
    <lineage>
        <taxon>Eukaryota</taxon>
        <taxon>Viridiplantae</taxon>
        <taxon>Streptophyta</taxon>
        <taxon>Embryophyta</taxon>
        <taxon>Tracheophyta</taxon>
        <taxon>Spermatophyta</taxon>
        <taxon>Magnoliopsida</taxon>
        <taxon>eudicotyledons</taxon>
        <taxon>Gunneridae</taxon>
        <taxon>Pentapetalae</taxon>
        <taxon>asterids</taxon>
        <taxon>campanulids</taxon>
        <taxon>Asterales</taxon>
        <taxon>Asteraceae</taxon>
        <taxon>Asteroideae</taxon>
        <taxon>Heliantheae alliance</taxon>
        <taxon>Eupatorieae</taxon>
        <taxon>Mikania</taxon>
    </lineage>
</organism>
<evidence type="ECO:0000256" key="1">
    <source>
        <dbReference type="SAM" id="MobiDB-lite"/>
    </source>
</evidence>
<protein>
    <submittedName>
        <fullName evidence="2">Uncharacterized protein</fullName>
    </submittedName>
</protein>
<dbReference type="AlphaFoldDB" id="A0A5N6MWI6"/>
<gene>
    <name evidence="2" type="ORF">E3N88_26845</name>
</gene>